<feature type="transmembrane region" description="Helical" evidence="6">
    <location>
        <begin position="277"/>
        <end position="302"/>
    </location>
</feature>
<dbReference type="AlphaFoldDB" id="A0A936K7V6"/>
<dbReference type="Proteomes" id="UP000709959">
    <property type="component" value="Unassembled WGS sequence"/>
</dbReference>
<keyword evidence="4 6" id="KW-1133">Transmembrane helix</keyword>
<dbReference type="PANTHER" id="PTHR43738">
    <property type="entry name" value="ABC TRANSPORTER, MEMBRANE PROTEIN"/>
    <property type="match status" value="1"/>
</dbReference>
<comment type="subcellular location">
    <subcellularLocation>
        <location evidence="1">Cell membrane</location>
        <topology evidence="1">Multi-pass membrane protein</topology>
    </subcellularLocation>
</comment>
<evidence type="ECO:0000313" key="10">
    <source>
        <dbReference type="Proteomes" id="UP000709959"/>
    </source>
</evidence>
<dbReference type="Pfam" id="PF12704">
    <property type="entry name" value="MacB_PCD"/>
    <property type="match status" value="1"/>
</dbReference>
<dbReference type="GO" id="GO:0005886">
    <property type="term" value="C:plasma membrane"/>
    <property type="evidence" value="ECO:0007669"/>
    <property type="project" value="UniProtKB-SubCell"/>
</dbReference>
<evidence type="ECO:0000256" key="3">
    <source>
        <dbReference type="ARBA" id="ARBA00022692"/>
    </source>
</evidence>
<organism evidence="9 10">
    <name type="scientific">Candidatus Geothrix odensensis</name>
    <dbReference type="NCBI Taxonomy" id="2954440"/>
    <lineage>
        <taxon>Bacteria</taxon>
        <taxon>Pseudomonadati</taxon>
        <taxon>Acidobacteriota</taxon>
        <taxon>Holophagae</taxon>
        <taxon>Holophagales</taxon>
        <taxon>Holophagaceae</taxon>
        <taxon>Geothrix</taxon>
    </lineage>
</organism>
<evidence type="ECO:0000259" key="7">
    <source>
        <dbReference type="Pfam" id="PF02687"/>
    </source>
</evidence>
<evidence type="ECO:0000256" key="6">
    <source>
        <dbReference type="SAM" id="Phobius"/>
    </source>
</evidence>
<proteinExistence type="predicted"/>
<reference evidence="9 10" key="1">
    <citation type="submission" date="2020-10" db="EMBL/GenBank/DDBJ databases">
        <title>Connecting structure to function with the recovery of over 1000 high-quality activated sludge metagenome-assembled genomes encoding full-length rRNA genes using long-read sequencing.</title>
        <authorList>
            <person name="Singleton C.M."/>
            <person name="Petriglieri F."/>
            <person name="Kristensen J.M."/>
            <person name="Kirkegaard R.H."/>
            <person name="Michaelsen T.Y."/>
            <person name="Andersen M.H."/>
            <person name="Karst S.M."/>
            <person name="Dueholm M.S."/>
            <person name="Nielsen P.H."/>
            <person name="Albertsen M."/>
        </authorList>
    </citation>
    <scope>NUCLEOTIDE SEQUENCE [LARGE SCALE GENOMIC DNA]</scope>
    <source>
        <strain evidence="9">OdNE_18-Q3-R46-58_MAXAC.008</strain>
    </source>
</reference>
<evidence type="ECO:0000256" key="5">
    <source>
        <dbReference type="ARBA" id="ARBA00023136"/>
    </source>
</evidence>
<evidence type="ECO:0000313" key="9">
    <source>
        <dbReference type="EMBL" id="MBK8572797.1"/>
    </source>
</evidence>
<protein>
    <submittedName>
        <fullName evidence="9">ABC transporter permease</fullName>
    </submittedName>
</protein>
<keyword evidence="2" id="KW-1003">Cell membrane</keyword>
<dbReference type="InterPro" id="IPR003838">
    <property type="entry name" value="ABC3_permease_C"/>
</dbReference>
<feature type="transmembrane region" description="Helical" evidence="6">
    <location>
        <begin position="366"/>
        <end position="392"/>
    </location>
</feature>
<dbReference type="PANTHER" id="PTHR43738:SF3">
    <property type="entry name" value="ABC TRANSPORTER PERMEASE"/>
    <property type="match status" value="1"/>
</dbReference>
<feature type="domain" description="MacB-like periplasmic core" evidence="8">
    <location>
        <begin position="43"/>
        <end position="249"/>
    </location>
</feature>
<evidence type="ECO:0000256" key="2">
    <source>
        <dbReference type="ARBA" id="ARBA00022475"/>
    </source>
</evidence>
<dbReference type="InterPro" id="IPR051125">
    <property type="entry name" value="ABC-4/HrtB_transporter"/>
</dbReference>
<gene>
    <name evidence="9" type="ORF">IPN91_09170</name>
</gene>
<evidence type="ECO:0000256" key="4">
    <source>
        <dbReference type="ARBA" id="ARBA00022989"/>
    </source>
</evidence>
<dbReference type="Pfam" id="PF02687">
    <property type="entry name" value="FtsX"/>
    <property type="match status" value="1"/>
</dbReference>
<dbReference type="InterPro" id="IPR025857">
    <property type="entry name" value="MacB_PCD"/>
</dbReference>
<keyword evidence="3 6" id="KW-0812">Transmembrane</keyword>
<accession>A0A936K7V6</accession>
<evidence type="ECO:0000259" key="8">
    <source>
        <dbReference type="Pfam" id="PF12704"/>
    </source>
</evidence>
<keyword evidence="5 6" id="KW-0472">Membrane</keyword>
<name>A0A936K7V6_9BACT</name>
<comment type="caution">
    <text evidence="9">The sequence shown here is derived from an EMBL/GenBank/DDBJ whole genome shotgun (WGS) entry which is preliminary data.</text>
</comment>
<evidence type="ECO:0000256" key="1">
    <source>
        <dbReference type="ARBA" id="ARBA00004651"/>
    </source>
</evidence>
<dbReference type="EMBL" id="JADKCH010000009">
    <property type="protein sequence ID" value="MBK8572797.1"/>
    <property type="molecule type" value="Genomic_DNA"/>
</dbReference>
<feature type="transmembrane region" description="Helical" evidence="6">
    <location>
        <begin position="41"/>
        <end position="64"/>
    </location>
</feature>
<feature type="domain" description="ABC3 transporter permease C-terminal" evidence="7">
    <location>
        <begin position="281"/>
        <end position="401"/>
    </location>
</feature>
<feature type="transmembrane region" description="Helical" evidence="6">
    <location>
        <begin position="6"/>
        <end position="29"/>
    </location>
</feature>
<sequence>MILGLLLAAPFLVYLAWLIWALVAYPIPLGYNLRSLWQRKLSSFSTAAAIALVVGIFVVVLSLAQGLSVAFVSSGRPDQALVLRPNARFELNSSIERDRMRILKVHPLLKRDAEGPMASAEVVVVKLFPMADGTDTNVTVRGLEARGITLRPQVRLVQGRWFRPGLSEVVVPRKMQGRFPSLELGRNLRMGGRDWQIVGTFDAGGASYESEVWSNVNDVMQAFRRESYSAMLARLESPERVEGFLKAVEDDKRLKLEVIRETDYFKELTKAGDPIKILGNLITLILTGAAIFAAMNTMYAAVAGRTKEIGTLRALGFRQREILASFQWESIFLCLTGGLLGSGLALFANGIQTGTTSFETFSDVSFAFTITPGLMAQGVAFSLVMGLLGGFLPAWRASRIPLTEAMKGG</sequence>
<feature type="transmembrane region" description="Helical" evidence="6">
    <location>
        <begin position="322"/>
        <end position="346"/>
    </location>
</feature>